<evidence type="ECO:0000313" key="5">
    <source>
        <dbReference type="Proteomes" id="UP000283426"/>
    </source>
</evidence>
<reference evidence="2" key="2">
    <citation type="submission" date="2022-01" db="EMBL/GenBank/DDBJ databases">
        <title>Collection of gut derived symbiotic bacterial strains cultured from healthy donors.</title>
        <authorList>
            <person name="Lin H."/>
            <person name="Kohout C."/>
            <person name="Waligurski E."/>
            <person name="Pamer E.G."/>
        </authorList>
    </citation>
    <scope>NUCLEOTIDE SEQUENCE</scope>
    <source>
        <strain evidence="2">DFI.1.149</strain>
    </source>
</reference>
<dbReference type="Proteomes" id="UP000283426">
    <property type="component" value="Unassembled WGS sequence"/>
</dbReference>
<evidence type="ECO:0000313" key="2">
    <source>
        <dbReference type="EMBL" id="MCG4961342.1"/>
    </source>
</evidence>
<proteinExistence type="predicted"/>
<evidence type="ECO:0000313" key="3">
    <source>
        <dbReference type="EMBL" id="RGV27527.1"/>
    </source>
</evidence>
<dbReference type="Proteomes" id="UP001199750">
    <property type="component" value="Unassembled WGS sequence"/>
</dbReference>
<dbReference type="PROSITE" id="PS01276">
    <property type="entry name" value="PEPTIDASE_U32"/>
    <property type="match status" value="1"/>
</dbReference>
<evidence type="ECO:0000313" key="4">
    <source>
        <dbReference type="EMBL" id="RGY04399.1"/>
    </source>
</evidence>
<dbReference type="RefSeq" id="WP_013610968.1">
    <property type="nucleotide sequence ID" value="NZ_JABWDG010000015.1"/>
</dbReference>
<dbReference type="AlphaFoldDB" id="A0A1Y3XXL4"/>
<evidence type="ECO:0000313" key="6">
    <source>
        <dbReference type="Proteomes" id="UP000284434"/>
    </source>
</evidence>
<dbReference type="Pfam" id="PF12392">
    <property type="entry name" value="DUF3656"/>
    <property type="match status" value="1"/>
</dbReference>
<dbReference type="OMA" id="MKDNNQS"/>
<dbReference type="InterPro" id="IPR020988">
    <property type="entry name" value="Pept_U32_collagenase"/>
</dbReference>
<feature type="domain" description="Peptidase U32 collagenase" evidence="1">
    <location>
        <begin position="373"/>
        <end position="486"/>
    </location>
</feature>
<organism evidence="4 6">
    <name type="scientific">Odoribacter splanchnicus</name>
    <dbReference type="NCBI Taxonomy" id="28118"/>
    <lineage>
        <taxon>Bacteria</taxon>
        <taxon>Pseudomonadati</taxon>
        <taxon>Bacteroidota</taxon>
        <taxon>Bacteroidia</taxon>
        <taxon>Bacteroidales</taxon>
        <taxon>Odoribacteraceae</taxon>
        <taxon>Odoribacter</taxon>
    </lineage>
</organism>
<gene>
    <name evidence="3" type="ORF">DWW24_07510</name>
    <name evidence="4" type="ORF">DXA53_16000</name>
    <name evidence="2" type="ORF">L0P03_16025</name>
</gene>
<name>A0A1Y3XXL4_9BACT</name>
<dbReference type="Proteomes" id="UP000284434">
    <property type="component" value="Unassembled WGS sequence"/>
</dbReference>
<dbReference type="InterPro" id="IPR051454">
    <property type="entry name" value="RNA/ubiquinone_mod_enzymes"/>
</dbReference>
<comment type="caution">
    <text evidence="4">The sequence shown here is derived from an EMBL/GenBank/DDBJ whole genome shotgun (WGS) entry which is preliminary data.</text>
</comment>
<evidence type="ECO:0000259" key="1">
    <source>
        <dbReference type="Pfam" id="PF12392"/>
    </source>
</evidence>
<reference evidence="5 6" key="1">
    <citation type="submission" date="2018-08" db="EMBL/GenBank/DDBJ databases">
        <title>A genome reference for cultivated species of the human gut microbiota.</title>
        <authorList>
            <person name="Zou Y."/>
            <person name="Xue W."/>
            <person name="Luo G."/>
        </authorList>
    </citation>
    <scope>NUCLEOTIDE SEQUENCE [LARGE SCALE GENOMIC DNA]</scope>
    <source>
        <strain evidence="3 5">AF14-6AC</strain>
        <strain evidence="4 6">OF03-11</strain>
    </source>
</reference>
<accession>A0A1Y3XXL4</accession>
<dbReference type="EMBL" id="QSCO01000025">
    <property type="protein sequence ID" value="RGY04399.1"/>
    <property type="molecule type" value="Genomic_DNA"/>
</dbReference>
<sequence>MQKVELLSPARDLVVGKAAIDNGADAVYIGAPAFGARKAAANSLEDIGTLVRYAHRFYCRVFVTLNTILYDSELAEAEKMIRQLYAIGVDALIIQDPGILNMDLPPICLHASTQMHNYELERIKFLDQLGFQRIVLARELSLEQIREIRKEVKAELEVFIHGALCVSLSGQCYLSQYMFGRSANRGECAQPCRMKWTVEDNSGKKLIRDKYVLSLKDLNLSSYIDDLIEAGVDSFKIEGRLKDENYVANVTNYYSSLIGNHPGIVRSGSGHILSAFEADPERSFSRGSSDYFIRGRHRGLVNMDTPKSMGKKIGIVKEIKGNTIILDAIGELANGDGLCYLEQGGLKGIKVNEAVGNRIVCNETVKLRPGTELFRNYDHRFNIRLDKVKSVRKIRIKIKAWTADRCLWLEVTDEDGVQVILRSEETFEKAQNPQQAERLKQQLLKCGDSDFECESVDLNGEEVLFIPAAAANALRRKLLEELIEAREARREKMLPGHRKPLTSVPVEADWHYNIANQGAKNFYEACGVPVVGACFEKSGFQSGEKDLMHTRYCLLYELGRCRKMQKNKDLEFPLFLVNDKHRFRLEFDCQRCFMKVIKHV</sequence>
<dbReference type="EMBL" id="QRYW01000013">
    <property type="protein sequence ID" value="RGV27527.1"/>
    <property type="molecule type" value="Genomic_DNA"/>
</dbReference>
<dbReference type="EMBL" id="JAKNDN010000034">
    <property type="protein sequence ID" value="MCG4961342.1"/>
    <property type="molecule type" value="Genomic_DNA"/>
</dbReference>
<dbReference type="PANTHER" id="PTHR30217">
    <property type="entry name" value="PEPTIDASE U32 FAMILY"/>
    <property type="match status" value="1"/>
</dbReference>
<dbReference type="PANTHER" id="PTHR30217:SF10">
    <property type="entry name" value="23S RRNA 5-HYDROXYCYTIDINE C2501 SYNTHASE"/>
    <property type="match status" value="1"/>
</dbReference>
<dbReference type="InterPro" id="IPR001539">
    <property type="entry name" value="Peptidase_U32"/>
</dbReference>
<dbReference type="Pfam" id="PF01136">
    <property type="entry name" value="Peptidase_U32"/>
    <property type="match status" value="1"/>
</dbReference>
<protein>
    <submittedName>
        <fullName evidence="4">U32 family peptidase</fullName>
    </submittedName>
</protein>
<dbReference type="GeneID" id="61273882"/>